<feature type="region of interest" description="Disordered" evidence="1">
    <location>
        <begin position="1"/>
        <end position="27"/>
    </location>
</feature>
<reference evidence="2 3" key="1">
    <citation type="submission" date="2017-09" db="EMBL/GenBank/DDBJ databases">
        <authorList>
            <person name="Lee N."/>
            <person name="Cho B.-K."/>
        </authorList>
    </citation>
    <scope>NUCLEOTIDE SEQUENCE [LARGE SCALE GENOMIC DNA]</scope>
    <source>
        <strain evidence="2 3">ATCC 27476</strain>
    </source>
</reference>
<feature type="compositionally biased region" description="Polar residues" evidence="1">
    <location>
        <begin position="1"/>
        <end position="10"/>
    </location>
</feature>
<evidence type="ECO:0000313" key="3">
    <source>
        <dbReference type="Proteomes" id="UP000325563"/>
    </source>
</evidence>
<organism evidence="2 3">
    <name type="scientific">Streptomyces vinaceus</name>
    <dbReference type="NCBI Taxonomy" id="1960"/>
    <lineage>
        <taxon>Bacteria</taxon>
        <taxon>Bacillati</taxon>
        <taxon>Actinomycetota</taxon>
        <taxon>Actinomycetes</taxon>
        <taxon>Kitasatosporales</taxon>
        <taxon>Streptomycetaceae</taxon>
        <taxon>Streptomyces</taxon>
    </lineage>
</organism>
<dbReference type="Proteomes" id="UP000325563">
    <property type="component" value="Chromosome"/>
</dbReference>
<dbReference type="EMBL" id="CP023692">
    <property type="protein sequence ID" value="QEV50270.1"/>
    <property type="molecule type" value="Genomic_DNA"/>
</dbReference>
<evidence type="ECO:0008006" key="4">
    <source>
        <dbReference type="Google" id="ProtNLM"/>
    </source>
</evidence>
<evidence type="ECO:0000313" key="2">
    <source>
        <dbReference type="EMBL" id="QEV50270.1"/>
    </source>
</evidence>
<gene>
    <name evidence="2" type="ORF">CP980_33850</name>
</gene>
<protein>
    <recommendedName>
        <fullName evidence="4">Transposase</fullName>
    </recommendedName>
</protein>
<evidence type="ECO:0000256" key="1">
    <source>
        <dbReference type="SAM" id="MobiDB-lite"/>
    </source>
</evidence>
<dbReference type="KEGG" id="svn:CP980_33850"/>
<keyword evidence="3" id="KW-1185">Reference proteome</keyword>
<sequence length="27" mass="3293">MAWKYRTNSPWRDLPDERGPFRAATNR</sequence>
<proteinExistence type="predicted"/>
<name>A0A5J6JH37_STRVI</name>
<accession>A0A5J6JH37</accession>
<dbReference type="AlphaFoldDB" id="A0A5J6JH37"/>